<dbReference type="SFLD" id="SFLDG01018">
    <property type="entry name" value="Squalene/Phytoene_Synthase_Lik"/>
    <property type="match status" value="1"/>
</dbReference>
<dbReference type="InterPro" id="IPR008949">
    <property type="entry name" value="Isoprenoid_synthase_dom_sf"/>
</dbReference>
<dbReference type="InterPro" id="IPR002060">
    <property type="entry name" value="Squ/phyt_synthse"/>
</dbReference>
<dbReference type="GO" id="GO:0045338">
    <property type="term" value="P:farnesyl diphosphate metabolic process"/>
    <property type="evidence" value="ECO:0007669"/>
    <property type="project" value="InterPro"/>
</dbReference>
<dbReference type="SUPFAM" id="SSF48576">
    <property type="entry name" value="Terpenoid synthases"/>
    <property type="match status" value="1"/>
</dbReference>
<dbReference type="InterPro" id="IPR033904">
    <property type="entry name" value="Trans_IPPS_HH"/>
</dbReference>
<evidence type="ECO:0000313" key="3">
    <source>
        <dbReference type="Proteomes" id="UP001197378"/>
    </source>
</evidence>
<name>A0AAE2YRQ3_9PROT</name>
<dbReference type="PANTHER" id="PTHR11626">
    <property type="entry name" value="FARNESYL-DIPHOSPHATE FARNESYLTRANSFERASE"/>
    <property type="match status" value="1"/>
</dbReference>
<reference evidence="2" key="1">
    <citation type="journal article" date="2021" name="ISME J.">
        <title>Genomic evolution of the class Acidithiobacillia: deep-branching Proteobacteria living in extreme acidic conditions.</title>
        <authorList>
            <person name="Moya-Beltran A."/>
            <person name="Beard S."/>
            <person name="Rojas-Villalobos C."/>
            <person name="Issotta F."/>
            <person name="Gallardo Y."/>
            <person name="Ulloa R."/>
            <person name="Giaveno A."/>
            <person name="Degli Esposti M."/>
            <person name="Johnson D.B."/>
            <person name="Quatrini R."/>
        </authorList>
    </citation>
    <scope>NUCLEOTIDE SEQUENCE</scope>
    <source>
        <strain evidence="2">VAN18-1</strain>
    </source>
</reference>
<dbReference type="InterPro" id="IPR019845">
    <property type="entry name" value="Squalene/phytoene_synthase_CS"/>
</dbReference>
<keyword evidence="3" id="KW-1185">Reference proteome</keyword>
<dbReference type="Proteomes" id="UP001197378">
    <property type="component" value="Unassembled WGS sequence"/>
</dbReference>
<comment type="caution">
    <text evidence="2">The sequence shown here is derived from an EMBL/GenBank/DDBJ whole genome shotgun (WGS) entry which is preliminary data.</text>
</comment>
<dbReference type="EMBL" id="JAAXYO010000180">
    <property type="protein sequence ID" value="MBU2789009.1"/>
    <property type="molecule type" value="Genomic_DNA"/>
</dbReference>
<dbReference type="PROSITE" id="PS01044">
    <property type="entry name" value="SQUALEN_PHYTOEN_SYN_1"/>
    <property type="match status" value="1"/>
</dbReference>
<accession>A0AAE2YRQ3</accession>
<proteinExistence type="predicted"/>
<gene>
    <name evidence="2" type="ORF">HFQ13_12485</name>
</gene>
<dbReference type="Pfam" id="PF00494">
    <property type="entry name" value="SQS_PSY"/>
    <property type="match status" value="1"/>
</dbReference>
<dbReference type="PANTHER" id="PTHR11626:SF2">
    <property type="entry name" value="SQUALENE SYNTHASE"/>
    <property type="match status" value="1"/>
</dbReference>
<protein>
    <submittedName>
        <fullName evidence="2">Phytoene/squalene synthase family protein</fullName>
    </submittedName>
</protein>
<organism evidence="2 3">
    <name type="scientific">Igneacidithiobacillus copahuensis</name>
    <dbReference type="NCBI Taxonomy" id="2724909"/>
    <lineage>
        <taxon>Bacteria</taxon>
        <taxon>Pseudomonadati</taxon>
        <taxon>Pseudomonadota</taxon>
        <taxon>Acidithiobacillia</taxon>
        <taxon>Acidithiobacillales</taxon>
        <taxon>Acidithiobacillaceae</taxon>
        <taxon>Igneacidithiobacillus</taxon>
    </lineage>
</organism>
<dbReference type="SFLD" id="SFLDS00005">
    <property type="entry name" value="Isoprenoid_Synthase_Type_I"/>
    <property type="match status" value="1"/>
</dbReference>
<dbReference type="RefSeq" id="WP_215872403.1">
    <property type="nucleotide sequence ID" value="NZ_JAAXYO010000180.1"/>
</dbReference>
<dbReference type="AlphaFoldDB" id="A0AAE2YRQ3"/>
<sequence>MTDNIAPALAPGIIDREAALRYQTASLQRVSRTFALTIPRLPAGLQETVGNGYLLCRIADTIEDDPRLDWEAKARWQKVFLAVLRRETPAEEFASGFAREMAAEMPEGEHDLIANTPSVVSLTHSFNSVQQSALIRCVEIMGEGMAEFQRRASRDGLRDQADMDHYCYVVAGVVGEMLTTLFVEEEPRMLAGGADLPGLAVSFGQGLQMTNILKDLWTDWGRGVLWLPQDRLRAHGLAPGQLHPGMSHPGFTALLTEMIALAAQHLRNALTFTLQIPAEQTGMRDFCLWAIAMAVLTLRRIAENPSFCSADEVKISRDTVRNVVLLSRLLHRFDPLLDLTFRVAVKRLPQGQIC</sequence>
<evidence type="ECO:0000313" key="2">
    <source>
        <dbReference type="EMBL" id="MBU2789009.1"/>
    </source>
</evidence>
<evidence type="ECO:0000256" key="1">
    <source>
        <dbReference type="ARBA" id="ARBA00022679"/>
    </source>
</evidence>
<dbReference type="CDD" id="cd00683">
    <property type="entry name" value="Trans_IPPS_HH"/>
    <property type="match status" value="1"/>
</dbReference>
<dbReference type="InterPro" id="IPR044844">
    <property type="entry name" value="Trans_IPPS_euk-type"/>
</dbReference>
<dbReference type="GO" id="GO:0051996">
    <property type="term" value="F:squalene synthase [NAD(P)H] activity"/>
    <property type="evidence" value="ECO:0007669"/>
    <property type="project" value="InterPro"/>
</dbReference>
<keyword evidence="1" id="KW-0808">Transferase</keyword>
<dbReference type="Gene3D" id="1.10.600.10">
    <property type="entry name" value="Farnesyl Diphosphate Synthase"/>
    <property type="match status" value="1"/>
</dbReference>
<dbReference type="GO" id="GO:0016117">
    <property type="term" value="P:carotenoid biosynthetic process"/>
    <property type="evidence" value="ECO:0007669"/>
    <property type="project" value="UniProtKB-ARBA"/>
</dbReference>